<feature type="region of interest" description="Disordered" evidence="1">
    <location>
        <begin position="30"/>
        <end position="76"/>
    </location>
</feature>
<dbReference type="PANTHER" id="PTHR42941:SF1">
    <property type="entry name" value="SLL1037 PROTEIN"/>
    <property type="match status" value="1"/>
</dbReference>
<name>A0AAW4PIW2_9EURY</name>
<dbReference type="EMBL" id="RKLT01000025">
    <property type="protein sequence ID" value="MBX0297697.1"/>
    <property type="molecule type" value="Genomic_DNA"/>
</dbReference>
<organism evidence="2 3">
    <name type="scientific">Haloarcula nitratireducens</name>
    <dbReference type="NCBI Taxonomy" id="2487749"/>
    <lineage>
        <taxon>Archaea</taxon>
        <taxon>Methanobacteriati</taxon>
        <taxon>Methanobacteriota</taxon>
        <taxon>Stenosarchaea group</taxon>
        <taxon>Halobacteria</taxon>
        <taxon>Halobacteriales</taxon>
        <taxon>Haloarculaceae</taxon>
        <taxon>Haloarcula</taxon>
    </lineage>
</organism>
<gene>
    <name evidence="2" type="ORF">EGH23_22745</name>
</gene>
<proteinExistence type="predicted"/>
<dbReference type="Gene3D" id="3.40.190.10">
    <property type="entry name" value="Periplasmic binding protein-like II"/>
    <property type="match status" value="2"/>
</dbReference>
<reference evidence="2 3" key="1">
    <citation type="submission" date="2021-06" db="EMBL/GenBank/DDBJ databases">
        <title>Halomicroarcula sp. a new haloarchaeum isolated from saline soil.</title>
        <authorList>
            <person name="Duran-Viseras A."/>
            <person name="Sanchez-Porro C."/>
            <person name="Ventosa A."/>
        </authorList>
    </citation>
    <scope>NUCLEOTIDE SEQUENCE [LARGE SCALE GENOMIC DNA]</scope>
    <source>
        <strain evidence="2 3">F27</strain>
    </source>
</reference>
<evidence type="ECO:0000256" key="1">
    <source>
        <dbReference type="SAM" id="MobiDB-lite"/>
    </source>
</evidence>
<comment type="caution">
    <text evidence="2">The sequence shown here is derived from an EMBL/GenBank/DDBJ whole genome shotgun (WGS) entry which is preliminary data.</text>
</comment>
<feature type="compositionally biased region" description="Gly residues" evidence="1">
    <location>
        <begin position="37"/>
        <end position="48"/>
    </location>
</feature>
<dbReference type="InterPro" id="IPR011852">
    <property type="entry name" value="TRAP_TAXI"/>
</dbReference>
<dbReference type="AlphaFoldDB" id="A0AAW4PIW2"/>
<dbReference type="Pfam" id="PF16868">
    <property type="entry name" value="NMT1_3"/>
    <property type="match status" value="1"/>
</dbReference>
<keyword evidence="3" id="KW-1185">Reference proteome</keyword>
<dbReference type="PANTHER" id="PTHR42941">
    <property type="entry name" value="SLL1037 PROTEIN"/>
    <property type="match status" value="1"/>
</dbReference>
<dbReference type="RefSeq" id="WP_220582283.1">
    <property type="nucleotide sequence ID" value="NZ_RKLT01000025.1"/>
</dbReference>
<dbReference type="NCBIfam" id="TIGR02122">
    <property type="entry name" value="TRAP_TAXI"/>
    <property type="match status" value="1"/>
</dbReference>
<sequence length="376" mass="40196">MSDQDSSNQTRRNVLKGTAGIGTIAITGCLGDSGSDGSSGDGSSGGSSNGSDSGSDDGSSGGSSGDTYELKMGGSSQGSTAFNSMQALARALNQHSDKLSMTVQQTQGNVANMYQYNQGNLPAIATDNNTINAAVAGDGRFNEQPVDNIGHQSFRFNGLDIFWVAREGSGIETTDDFAGKTVYPIQPGFGTRLLTEEVMREAGMWEEVEIINVNTSDIPGAIQEGRVDAAAVYGSNGVELTGWAKQIDARNDVYLVEVSDNFKQAIKNVAGARLAEIEPYGWNQEVTKVTDSIVSWNLDLQCLISPDVPTEAARELARVSHEHTDTIREADQTYANHSSVEDMTTAIIPELPVHQGIAEFYKENDVWEDSWTAGKE</sequence>
<feature type="compositionally biased region" description="Low complexity" evidence="1">
    <location>
        <begin position="49"/>
        <end position="58"/>
    </location>
</feature>
<dbReference type="Proteomes" id="UP001430455">
    <property type="component" value="Unassembled WGS sequence"/>
</dbReference>
<evidence type="ECO:0000313" key="3">
    <source>
        <dbReference type="Proteomes" id="UP001430455"/>
    </source>
</evidence>
<dbReference type="SUPFAM" id="SSF53850">
    <property type="entry name" value="Periplasmic binding protein-like II"/>
    <property type="match status" value="1"/>
</dbReference>
<evidence type="ECO:0000313" key="2">
    <source>
        <dbReference type="EMBL" id="MBX0297697.1"/>
    </source>
</evidence>
<protein>
    <submittedName>
        <fullName evidence="2">TAXI family TRAP transporter solute-binding subunit</fullName>
    </submittedName>
</protein>
<accession>A0AAW4PIW2</accession>